<dbReference type="AlphaFoldDB" id="E4WU19"/>
<dbReference type="EMBL" id="FN654277">
    <property type="protein sequence ID" value="CBY30511.1"/>
    <property type="molecule type" value="Genomic_DNA"/>
</dbReference>
<dbReference type="GO" id="GO:0098609">
    <property type="term" value="P:cell-cell adhesion"/>
    <property type="evidence" value="ECO:0007669"/>
    <property type="project" value="TreeGrafter"/>
</dbReference>
<dbReference type="GO" id="GO:0098887">
    <property type="term" value="P:neurotransmitter receptor transport, endosome to postsynaptic membrane"/>
    <property type="evidence" value="ECO:0007669"/>
    <property type="project" value="TreeGrafter"/>
</dbReference>
<dbReference type="GO" id="GO:0014069">
    <property type="term" value="C:postsynaptic density"/>
    <property type="evidence" value="ECO:0007669"/>
    <property type="project" value="TreeGrafter"/>
</dbReference>
<dbReference type="Gene3D" id="2.30.42.10">
    <property type="match status" value="1"/>
</dbReference>
<evidence type="ECO:0000313" key="3">
    <source>
        <dbReference type="EMBL" id="CBY30511.1"/>
    </source>
</evidence>
<dbReference type="GO" id="GO:0045197">
    <property type="term" value="P:establishment or maintenance of epithelial cell apical/basal polarity"/>
    <property type="evidence" value="ECO:0007669"/>
    <property type="project" value="TreeGrafter"/>
</dbReference>
<sequence>MVDSNDQIYQIIELEKENQNGKLILGCSVGGGIDQDEYQNPFSKGDSGIFVSKIKRMSPADKAGLEVGDKIVEVNRKQLTKSTHEDALKMLTNNSESFIELKVMRNMVTDDPRLMMKRAAVEFKVARSSRLLE</sequence>
<dbReference type="Pfam" id="PF00595">
    <property type="entry name" value="PDZ"/>
    <property type="match status" value="1"/>
</dbReference>
<evidence type="ECO:0000313" key="2">
    <source>
        <dbReference type="EMBL" id="CBY07272.1"/>
    </source>
</evidence>
<dbReference type="Proteomes" id="UP000001307">
    <property type="component" value="Unassembled WGS sequence"/>
</dbReference>
<dbReference type="GO" id="GO:0019901">
    <property type="term" value="F:protein kinase binding"/>
    <property type="evidence" value="ECO:0007669"/>
    <property type="project" value="TreeGrafter"/>
</dbReference>
<feature type="domain" description="PDZ" evidence="1">
    <location>
        <begin position="11"/>
        <end position="93"/>
    </location>
</feature>
<dbReference type="PROSITE" id="PS50106">
    <property type="entry name" value="PDZ"/>
    <property type="match status" value="1"/>
</dbReference>
<evidence type="ECO:0000259" key="1">
    <source>
        <dbReference type="PROSITE" id="PS50106"/>
    </source>
</evidence>
<accession>E4WU19</accession>
<dbReference type="GO" id="GO:0005912">
    <property type="term" value="C:adherens junction"/>
    <property type="evidence" value="ECO:0007669"/>
    <property type="project" value="TreeGrafter"/>
</dbReference>
<dbReference type="SMART" id="SM00228">
    <property type="entry name" value="PDZ"/>
    <property type="match status" value="1"/>
</dbReference>
<dbReference type="EMBL" id="FN653016">
    <property type="protein sequence ID" value="CBY07272.1"/>
    <property type="molecule type" value="Genomic_DNA"/>
</dbReference>
<dbReference type="GO" id="GO:0016323">
    <property type="term" value="C:basolateral plasma membrane"/>
    <property type="evidence" value="ECO:0007669"/>
    <property type="project" value="TreeGrafter"/>
</dbReference>
<dbReference type="OrthoDB" id="10033291at2759"/>
<evidence type="ECO:0000313" key="4">
    <source>
        <dbReference type="Proteomes" id="UP000001307"/>
    </source>
</evidence>
<dbReference type="PANTHER" id="PTHR23119">
    <property type="entry name" value="DISCS LARGE"/>
    <property type="match status" value="1"/>
</dbReference>
<proteinExistence type="predicted"/>
<gene>
    <name evidence="2" type="ORF">GSOID_T00006361001</name>
    <name evidence="3" type="ORF">GSOID_T00018382001</name>
</gene>
<keyword evidence="4" id="KW-1185">Reference proteome</keyword>
<dbReference type="PANTHER" id="PTHR23119:SF50">
    <property type="entry name" value="PDZ DOMAIN-CONTAINING PROTEIN"/>
    <property type="match status" value="1"/>
</dbReference>
<dbReference type="InterPro" id="IPR001478">
    <property type="entry name" value="PDZ"/>
</dbReference>
<name>E4WU19_OIKDI</name>
<dbReference type="InterPro" id="IPR050614">
    <property type="entry name" value="Synaptic_Scaffolding_LAP-MAGUK"/>
</dbReference>
<organism evidence="2">
    <name type="scientific">Oikopleura dioica</name>
    <name type="common">Tunicate</name>
    <dbReference type="NCBI Taxonomy" id="34765"/>
    <lineage>
        <taxon>Eukaryota</taxon>
        <taxon>Metazoa</taxon>
        <taxon>Chordata</taxon>
        <taxon>Tunicata</taxon>
        <taxon>Appendicularia</taxon>
        <taxon>Copelata</taxon>
        <taxon>Oikopleuridae</taxon>
        <taxon>Oikopleura</taxon>
    </lineage>
</organism>
<protein>
    <recommendedName>
        <fullName evidence="1">PDZ domain-containing protein</fullName>
    </recommendedName>
</protein>
<dbReference type="GO" id="GO:0098968">
    <property type="term" value="P:neurotransmitter receptor transport postsynaptic membrane to endosome"/>
    <property type="evidence" value="ECO:0007669"/>
    <property type="project" value="TreeGrafter"/>
</dbReference>
<dbReference type="InterPro" id="IPR036034">
    <property type="entry name" value="PDZ_sf"/>
</dbReference>
<dbReference type="SUPFAM" id="SSF50156">
    <property type="entry name" value="PDZ domain-like"/>
    <property type="match status" value="1"/>
</dbReference>
<dbReference type="GO" id="GO:0045211">
    <property type="term" value="C:postsynaptic membrane"/>
    <property type="evidence" value="ECO:0007669"/>
    <property type="project" value="TreeGrafter"/>
</dbReference>
<dbReference type="GO" id="GO:0043113">
    <property type="term" value="P:receptor clustering"/>
    <property type="evidence" value="ECO:0007669"/>
    <property type="project" value="TreeGrafter"/>
</dbReference>
<dbReference type="FunCoup" id="E4WU19">
    <property type="interactions" value="134"/>
</dbReference>
<reference evidence="2" key="1">
    <citation type="journal article" date="2010" name="Science">
        <title>Plasticity of animal genome architecture unmasked by rapid evolution of a pelagic tunicate.</title>
        <authorList>
            <person name="Denoeud F."/>
            <person name="Henriet S."/>
            <person name="Mungpakdee S."/>
            <person name="Aury J.M."/>
            <person name="Da Silva C."/>
            <person name="Brinkmann H."/>
            <person name="Mikhaleva J."/>
            <person name="Olsen L.C."/>
            <person name="Jubin C."/>
            <person name="Canestro C."/>
            <person name="Bouquet J.M."/>
            <person name="Danks G."/>
            <person name="Poulain J."/>
            <person name="Campsteijn C."/>
            <person name="Adamski M."/>
            <person name="Cross I."/>
            <person name="Yadetie F."/>
            <person name="Muffato M."/>
            <person name="Louis A."/>
            <person name="Butcher S."/>
            <person name="Tsagkogeorga G."/>
            <person name="Konrad A."/>
            <person name="Singh S."/>
            <person name="Jensen M.F."/>
            <person name="Cong E.H."/>
            <person name="Eikeseth-Otteraa H."/>
            <person name="Noel B."/>
            <person name="Anthouard V."/>
            <person name="Porcel B.M."/>
            <person name="Kachouri-Lafond R."/>
            <person name="Nishino A."/>
            <person name="Ugolini M."/>
            <person name="Chourrout P."/>
            <person name="Nishida H."/>
            <person name="Aasland R."/>
            <person name="Huzurbazar S."/>
            <person name="Westhof E."/>
            <person name="Delsuc F."/>
            <person name="Lehrach H."/>
            <person name="Reinhardt R."/>
            <person name="Weissenbach J."/>
            <person name="Roy S.W."/>
            <person name="Artiguenave F."/>
            <person name="Postlethwait J.H."/>
            <person name="Manak J.R."/>
            <person name="Thompson E.M."/>
            <person name="Jaillon O."/>
            <person name="Du Pasquier L."/>
            <person name="Boudinot P."/>
            <person name="Liberles D.A."/>
            <person name="Volff J.N."/>
            <person name="Philippe H."/>
            <person name="Lenhard B."/>
            <person name="Roest Crollius H."/>
            <person name="Wincker P."/>
            <person name="Chourrout D."/>
        </authorList>
    </citation>
    <scope>NUCLEOTIDE SEQUENCE [LARGE SCALE GENOMIC DNA]</scope>
</reference>
<dbReference type="Proteomes" id="UP000011014">
    <property type="component" value="Unassembled WGS sequence"/>
</dbReference>
<dbReference type="InParanoid" id="E4WU19"/>